<name>A0A4Y2CSX5_ARAVE</name>
<evidence type="ECO:0000313" key="9">
    <source>
        <dbReference type="Proteomes" id="UP000499080"/>
    </source>
</evidence>
<accession>A0A4Y2CSX5</accession>
<dbReference type="Pfam" id="PF15982">
    <property type="entry name" value="TMEM135_C_rich"/>
    <property type="match status" value="1"/>
</dbReference>
<keyword evidence="3 6" id="KW-0812">Transmembrane</keyword>
<evidence type="ECO:0000259" key="7">
    <source>
        <dbReference type="Pfam" id="PF15982"/>
    </source>
</evidence>
<feature type="transmembrane region" description="Helical" evidence="6">
    <location>
        <begin position="100"/>
        <end position="120"/>
    </location>
</feature>
<dbReference type="InterPro" id="IPR026749">
    <property type="entry name" value="Tmem135"/>
</dbReference>
<comment type="caution">
    <text evidence="8">The sequence shown here is derived from an EMBL/GenBank/DDBJ whole genome shotgun (WGS) entry which is preliminary data.</text>
</comment>
<dbReference type="EMBL" id="BGPR01000243">
    <property type="protein sequence ID" value="GBM07510.1"/>
    <property type="molecule type" value="Genomic_DNA"/>
</dbReference>
<comment type="similarity">
    <text evidence="2">Belongs to the TMEM135 family.</text>
</comment>
<evidence type="ECO:0000256" key="1">
    <source>
        <dbReference type="ARBA" id="ARBA00004127"/>
    </source>
</evidence>
<evidence type="ECO:0000256" key="6">
    <source>
        <dbReference type="SAM" id="Phobius"/>
    </source>
</evidence>
<dbReference type="OrthoDB" id="6483998at2759"/>
<evidence type="ECO:0000256" key="2">
    <source>
        <dbReference type="ARBA" id="ARBA00008924"/>
    </source>
</evidence>
<sequence>MAVLSKIAGISLPFNCYEVVHTWHPDCNTAALFVGASFFREGLKMYFPLYVITLFLRGKLSLDACMNTLTNIFTSSAFLGFQGVGVIFFSCLLRKLLGRYYFLSYIYIPTVITCFLALLIERKSRRLPLAIYVANVATETILRMAAARGIVKPVRNAEVAISIQKDTALHKHLERITDHPPVNCPHIIQSKITLKAHEVS</sequence>
<gene>
    <name evidence="8" type="primary">TMEM135_0</name>
    <name evidence="8" type="ORF">AVEN_100712_1</name>
</gene>
<reference evidence="8 9" key="1">
    <citation type="journal article" date="2019" name="Sci. Rep.">
        <title>Orb-weaving spider Araneus ventricosus genome elucidates the spidroin gene catalogue.</title>
        <authorList>
            <person name="Kono N."/>
            <person name="Nakamura H."/>
            <person name="Ohtoshi R."/>
            <person name="Moran D.A.P."/>
            <person name="Shinohara A."/>
            <person name="Yoshida Y."/>
            <person name="Fujiwara M."/>
            <person name="Mori M."/>
            <person name="Tomita M."/>
            <person name="Arakawa K."/>
        </authorList>
    </citation>
    <scope>NUCLEOTIDE SEQUENCE [LARGE SCALE GENOMIC DNA]</scope>
</reference>
<feature type="domain" description="Transmembrane protein 135 N-terminal" evidence="7">
    <location>
        <begin position="13"/>
        <end position="145"/>
    </location>
</feature>
<dbReference type="GO" id="GO:0012505">
    <property type="term" value="C:endomembrane system"/>
    <property type="evidence" value="ECO:0007669"/>
    <property type="project" value="UniProtKB-SubCell"/>
</dbReference>
<organism evidence="8 9">
    <name type="scientific">Araneus ventricosus</name>
    <name type="common">Orbweaver spider</name>
    <name type="synonym">Epeira ventricosa</name>
    <dbReference type="NCBI Taxonomy" id="182803"/>
    <lineage>
        <taxon>Eukaryota</taxon>
        <taxon>Metazoa</taxon>
        <taxon>Ecdysozoa</taxon>
        <taxon>Arthropoda</taxon>
        <taxon>Chelicerata</taxon>
        <taxon>Arachnida</taxon>
        <taxon>Araneae</taxon>
        <taxon>Araneomorphae</taxon>
        <taxon>Entelegynae</taxon>
        <taxon>Araneoidea</taxon>
        <taxon>Araneidae</taxon>
        <taxon>Araneus</taxon>
    </lineage>
</organism>
<comment type="subcellular location">
    <subcellularLocation>
        <location evidence="1">Endomembrane system</location>
        <topology evidence="1">Multi-pass membrane protein</topology>
    </subcellularLocation>
</comment>
<dbReference type="PANTHER" id="PTHR12459:SF15">
    <property type="entry name" value="TRANSMEMBRANE PROTEIN 135"/>
    <property type="match status" value="1"/>
</dbReference>
<keyword evidence="4 6" id="KW-1133">Transmembrane helix</keyword>
<evidence type="ECO:0000256" key="3">
    <source>
        <dbReference type="ARBA" id="ARBA00022692"/>
    </source>
</evidence>
<dbReference type="InterPro" id="IPR031926">
    <property type="entry name" value="TMEM135_N"/>
</dbReference>
<evidence type="ECO:0000313" key="8">
    <source>
        <dbReference type="EMBL" id="GBM07510.1"/>
    </source>
</evidence>
<proteinExistence type="inferred from homology"/>
<evidence type="ECO:0000256" key="5">
    <source>
        <dbReference type="ARBA" id="ARBA00023136"/>
    </source>
</evidence>
<protein>
    <submittedName>
        <fullName evidence="8">Transmembrane protein 135</fullName>
    </submittedName>
</protein>
<dbReference type="AlphaFoldDB" id="A0A4Y2CSX5"/>
<keyword evidence="5 6" id="KW-0472">Membrane</keyword>
<keyword evidence="9" id="KW-1185">Reference proteome</keyword>
<evidence type="ECO:0000256" key="4">
    <source>
        <dbReference type="ARBA" id="ARBA00022989"/>
    </source>
</evidence>
<feature type="transmembrane region" description="Helical" evidence="6">
    <location>
        <begin position="72"/>
        <end position="93"/>
    </location>
</feature>
<dbReference type="PANTHER" id="PTHR12459">
    <property type="entry name" value="TRANSMEMBRANE PROTEIN 135-RELATED"/>
    <property type="match status" value="1"/>
</dbReference>
<dbReference type="Proteomes" id="UP000499080">
    <property type="component" value="Unassembled WGS sequence"/>
</dbReference>